<comment type="subunit">
    <text evidence="9">The Tat system comprises two distinct complexes: a TatABC complex, containing multiple copies of TatA, TatB and TatC subunits, and a separate TatA complex, containing only TatA subunits. Substrates initially bind to the TatABC complex, which probably triggers association of the separate TatA complex to form the active translocon.</text>
</comment>
<comment type="subcellular location">
    <subcellularLocation>
        <location evidence="9">Cell membrane</location>
        <topology evidence="9">Single-pass membrane protein</topology>
    </subcellularLocation>
    <subcellularLocation>
        <location evidence="1">Membrane</location>
        <topology evidence="1">Single-pass membrane protein</topology>
    </subcellularLocation>
</comment>
<keyword evidence="7 9" id="KW-0811">Translocation</keyword>
<keyword evidence="5 9" id="KW-0653">Protein transport</keyword>
<evidence type="ECO:0000256" key="4">
    <source>
        <dbReference type="ARBA" id="ARBA00022692"/>
    </source>
</evidence>
<sequence length="138" mass="14817">MFDVGFSELLLIAVVALVVLGPERLPKAARFAGLWVRRARRQWDSVKQELERELEAEDLKRSLQDVQRSVQQAGDGLREQARQVQAAADTLQRDVARTPEADAAASAVDPGDAPAEPAPSAEAGPAPSGTGQTPEPPR</sequence>
<dbReference type="InterPro" id="IPR003369">
    <property type="entry name" value="TatA/B/E"/>
</dbReference>
<dbReference type="PANTHER" id="PTHR33162:SF1">
    <property type="entry name" value="SEC-INDEPENDENT PROTEIN TRANSLOCASE PROTEIN TATA, CHLOROPLASTIC"/>
    <property type="match status" value="1"/>
</dbReference>
<keyword evidence="8 9" id="KW-0472">Membrane</keyword>
<keyword evidence="6 9" id="KW-1133">Transmembrane helix</keyword>
<evidence type="ECO:0000313" key="11">
    <source>
        <dbReference type="EMBL" id="MCL7714771.1"/>
    </source>
</evidence>
<comment type="function">
    <text evidence="9">Part of the twin-arginine translocation (Tat) system that transports large folded proteins containing a characteristic twin-arginine motif in their signal peptide across membranes. Together with TatC, TatB is part of a receptor directly interacting with Tat signal peptides. TatB may form an oligomeric binding site that transiently accommodates folded Tat precursor proteins before their translocation.</text>
</comment>
<evidence type="ECO:0000256" key="9">
    <source>
        <dbReference type="HAMAP-Rule" id="MF_00237"/>
    </source>
</evidence>
<feature type="region of interest" description="Disordered" evidence="10">
    <location>
        <begin position="67"/>
        <end position="138"/>
    </location>
</feature>
<evidence type="ECO:0000256" key="8">
    <source>
        <dbReference type="ARBA" id="ARBA00023136"/>
    </source>
</evidence>
<evidence type="ECO:0000256" key="7">
    <source>
        <dbReference type="ARBA" id="ARBA00023010"/>
    </source>
</evidence>
<dbReference type="EMBL" id="JAIKTS010000002">
    <property type="protein sequence ID" value="MCL7714771.1"/>
    <property type="molecule type" value="Genomic_DNA"/>
</dbReference>
<evidence type="ECO:0000256" key="1">
    <source>
        <dbReference type="ARBA" id="ARBA00004167"/>
    </source>
</evidence>
<keyword evidence="12" id="KW-1185">Reference proteome</keyword>
<dbReference type="Gene3D" id="1.20.5.3310">
    <property type="match status" value="1"/>
</dbReference>
<organism evidence="11 12">
    <name type="scientific">Stenotrophomonas mori</name>
    <dbReference type="NCBI Taxonomy" id="2871096"/>
    <lineage>
        <taxon>Bacteria</taxon>
        <taxon>Pseudomonadati</taxon>
        <taxon>Pseudomonadota</taxon>
        <taxon>Gammaproteobacteria</taxon>
        <taxon>Lysobacterales</taxon>
        <taxon>Lysobacteraceae</taxon>
        <taxon>Stenotrophomonas</taxon>
    </lineage>
</organism>
<protein>
    <recommendedName>
        <fullName evidence="9">Sec-independent protein translocase protein TatB</fullName>
    </recommendedName>
</protein>
<evidence type="ECO:0000256" key="5">
    <source>
        <dbReference type="ARBA" id="ARBA00022927"/>
    </source>
</evidence>
<accession>A0ABT0SI27</accession>
<dbReference type="Pfam" id="PF02416">
    <property type="entry name" value="TatA_B_E"/>
    <property type="match status" value="1"/>
</dbReference>
<comment type="similarity">
    <text evidence="9">Belongs to the TatB family.</text>
</comment>
<dbReference type="HAMAP" id="MF_00237">
    <property type="entry name" value="TatB"/>
    <property type="match status" value="1"/>
</dbReference>
<evidence type="ECO:0000313" key="12">
    <source>
        <dbReference type="Proteomes" id="UP001431235"/>
    </source>
</evidence>
<evidence type="ECO:0000256" key="6">
    <source>
        <dbReference type="ARBA" id="ARBA00022989"/>
    </source>
</evidence>
<comment type="caution">
    <text evidence="11">The sequence shown here is derived from an EMBL/GenBank/DDBJ whole genome shotgun (WGS) entry which is preliminary data.</text>
</comment>
<proteinExistence type="inferred from homology"/>
<name>A0ABT0SI27_9GAMM</name>
<evidence type="ECO:0000256" key="10">
    <source>
        <dbReference type="SAM" id="MobiDB-lite"/>
    </source>
</evidence>
<dbReference type="InterPro" id="IPR018448">
    <property type="entry name" value="TatB"/>
</dbReference>
<evidence type="ECO:0000256" key="3">
    <source>
        <dbReference type="ARBA" id="ARBA00022475"/>
    </source>
</evidence>
<gene>
    <name evidence="9 11" type="primary">tatB</name>
    <name evidence="11" type="ORF">K5L01_08955</name>
</gene>
<keyword evidence="2 9" id="KW-0813">Transport</keyword>
<feature type="compositionally biased region" description="Low complexity" evidence="10">
    <location>
        <begin position="109"/>
        <end position="128"/>
    </location>
</feature>
<keyword evidence="4 9" id="KW-0812">Transmembrane</keyword>
<feature type="compositionally biased region" description="Polar residues" evidence="10">
    <location>
        <begin position="129"/>
        <end position="138"/>
    </location>
</feature>
<dbReference type="NCBIfam" id="TIGR01410">
    <property type="entry name" value="tatB"/>
    <property type="match status" value="1"/>
</dbReference>
<dbReference type="PANTHER" id="PTHR33162">
    <property type="entry name" value="SEC-INDEPENDENT PROTEIN TRANSLOCASE PROTEIN TATA, CHLOROPLASTIC"/>
    <property type="match status" value="1"/>
</dbReference>
<evidence type="ECO:0000256" key="2">
    <source>
        <dbReference type="ARBA" id="ARBA00022448"/>
    </source>
</evidence>
<dbReference type="Proteomes" id="UP001431235">
    <property type="component" value="Unassembled WGS sequence"/>
</dbReference>
<keyword evidence="3 9" id="KW-1003">Cell membrane</keyword>
<dbReference type="PRINTS" id="PR01506">
    <property type="entry name" value="TATBPROTEIN"/>
</dbReference>
<feature type="compositionally biased region" description="Basic and acidic residues" evidence="10">
    <location>
        <begin position="91"/>
        <end position="100"/>
    </location>
</feature>
<dbReference type="RefSeq" id="WP_250064033.1">
    <property type="nucleotide sequence ID" value="NZ_JAIKTS010000002.1"/>
</dbReference>
<reference evidence="11 12" key="1">
    <citation type="submission" date="2021-08" db="EMBL/GenBank/DDBJ databases">
        <title>Novel members of of the genus Stenotrophomonas from differernt environment.</title>
        <authorList>
            <person name="Deng Y."/>
        </authorList>
    </citation>
    <scope>NUCLEOTIDE SEQUENCE [LARGE SCALE GENOMIC DNA]</scope>
    <source>
        <strain evidence="11 12">CPCC 101365</strain>
    </source>
</reference>